<proteinExistence type="predicted"/>
<keyword evidence="3" id="KW-1185">Reference proteome</keyword>
<name>A0A5C5X3L5_9PLAN</name>
<comment type="caution">
    <text evidence="1">The sequence shown here is derived from an EMBL/GenBank/DDBJ whole genome shotgun (WGS) entry which is preliminary data.</text>
</comment>
<dbReference type="AlphaFoldDB" id="A0A5C5X3L5"/>
<evidence type="ECO:0000313" key="3">
    <source>
        <dbReference type="Proteomes" id="UP000317243"/>
    </source>
</evidence>
<evidence type="ECO:0000313" key="1">
    <source>
        <dbReference type="EMBL" id="TWT56722.1"/>
    </source>
</evidence>
<evidence type="ECO:0000313" key="2">
    <source>
        <dbReference type="EMBL" id="TWT59017.1"/>
    </source>
</evidence>
<reference evidence="1 3" key="1">
    <citation type="submission" date="2019-02" db="EMBL/GenBank/DDBJ databases">
        <title>Deep-cultivation of Planctomycetes and their phenomic and genomic characterization uncovers novel biology.</title>
        <authorList>
            <person name="Wiegand S."/>
            <person name="Jogler M."/>
            <person name="Boedeker C."/>
            <person name="Pinto D."/>
            <person name="Vollmers J."/>
            <person name="Rivas-Marin E."/>
            <person name="Kohn T."/>
            <person name="Peeters S.H."/>
            <person name="Heuer A."/>
            <person name="Rast P."/>
            <person name="Oberbeckmann S."/>
            <person name="Bunk B."/>
            <person name="Jeske O."/>
            <person name="Meyerdierks A."/>
            <person name="Storesund J.E."/>
            <person name="Kallscheuer N."/>
            <person name="Luecker S."/>
            <person name="Lage O.M."/>
            <person name="Pohl T."/>
            <person name="Merkel B.J."/>
            <person name="Hornburger P."/>
            <person name="Mueller R.-W."/>
            <person name="Bruemmer F."/>
            <person name="Labrenz M."/>
            <person name="Spormann A.M."/>
            <person name="Op Den Camp H."/>
            <person name="Overmann J."/>
            <person name="Amann R."/>
            <person name="Jetten M.S.M."/>
            <person name="Mascher T."/>
            <person name="Medema M.H."/>
            <person name="Devos D.P."/>
            <person name="Kaster A.-K."/>
            <person name="Ovreas L."/>
            <person name="Rohde M."/>
            <person name="Galperin M.Y."/>
            <person name="Jogler C."/>
        </authorList>
    </citation>
    <scope>NUCLEOTIDE SEQUENCE [LARGE SCALE GENOMIC DNA]</scope>
    <source>
        <strain evidence="1 3">KOR42</strain>
    </source>
</reference>
<dbReference type="Proteomes" id="UP000317243">
    <property type="component" value="Unassembled WGS sequence"/>
</dbReference>
<gene>
    <name evidence="1" type="ORF">KOR42_00760</name>
    <name evidence="2" type="ORF">KOR42_24050</name>
</gene>
<dbReference type="EMBL" id="SIHI01000001">
    <property type="protein sequence ID" value="TWT59017.1"/>
    <property type="molecule type" value="Genomic_DNA"/>
</dbReference>
<dbReference type="RefSeq" id="WP_146506649.1">
    <property type="nucleotide sequence ID" value="NZ_SIHI01000001.1"/>
</dbReference>
<protein>
    <submittedName>
        <fullName evidence="1">Uncharacterized protein</fullName>
    </submittedName>
</protein>
<sequence length="60" mass="6974">MSEAIRKAYPSDLTDLQWEMIEMILFACEYGSTYLRPIRSDSFATSNNTFVRGESLITRF</sequence>
<dbReference type="EMBL" id="SIHI01000001">
    <property type="protein sequence ID" value="TWT56722.1"/>
    <property type="molecule type" value="Genomic_DNA"/>
</dbReference>
<organism evidence="1 3">
    <name type="scientific">Thalassoglobus neptunius</name>
    <dbReference type="NCBI Taxonomy" id="1938619"/>
    <lineage>
        <taxon>Bacteria</taxon>
        <taxon>Pseudomonadati</taxon>
        <taxon>Planctomycetota</taxon>
        <taxon>Planctomycetia</taxon>
        <taxon>Planctomycetales</taxon>
        <taxon>Planctomycetaceae</taxon>
        <taxon>Thalassoglobus</taxon>
    </lineage>
</organism>
<accession>A0A5C5X3L5</accession>
<dbReference type="OrthoDB" id="3542657at2"/>